<dbReference type="Proteomes" id="UP000642284">
    <property type="component" value="Unassembled WGS sequence"/>
</dbReference>
<comment type="caution">
    <text evidence="2">The sequence shown here is derived from an EMBL/GenBank/DDBJ whole genome shotgun (WGS) entry which is preliminary data.</text>
</comment>
<protein>
    <submittedName>
        <fullName evidence="2">GNAT family N-acetyltransferase</fullName>
    </submittedName>
</protein>
<sequence length="220" mass="24430">MTSPRLPTQWPLAGLRLTTPRLELRLPGPDELSALASLAAEGVHDPAVQPFTVPWTDAEPGQRARDVLQYHWRCWGEWQPQNWVLNLVVLYEGAVVGMQGVSARDFAVCREVSTGSWLGLRHHGRGMGTEMRTAVLHLAFAGLGARHALSGALHHNAASLAVSRKLGYRDDGIEHHAVRGEPALMHRLRLTAEQWQYQEHIPVKLDGLTECLPLFGLDRV</sequence>
<dbReference type="Gene3D" id="3.40.630.30">
    <property type="match status" value="1"/>
</dbReference>
<evidence type="ECO:0000313" key="3">
    <source>
        <dbReference type="Proteomes" id="UP000642284"/>
    </source>
</evidence>
<reference evidence="2 3" key="1">
    <citation type="submission" date="2020-08" db="EMBL/GenBank/DDBJ databases">
        <title>Genemic of Streptomyces polyaspartic.</title>
        <authorList>
            <person name="Liu W."/>
        </authorList>
    </citation>
    <scope>NUCLEOTIDE SEQUENCE [LARGE SCALE GENOMIC DNA]</scope>
    <source>
        <strain evidence="2 3">TRM66268-LWL</strain>
    </source>
</reference>
<dbReference type="PANTHER" id="PTHR43441">
    <property type="entry name" value="RIBOSOMAL-PROTEIN-SERINE ACETYLTRANSFERASE"/>
    <property type="match status" value="1"/>
</dbReference>
<dbReference type="PROSITE" id="PS51186">
    <property type="entry name" value="GNAT"/>
    <property type="match status" value="1"/>
</dbReference>
<dbReference type="InterPro" id="IPR016181">
    <property type="entry name" value="Acyl_CoA_acyltransferase"/>
</dbReference>
<accession>A0ABR7SE63</accession>
<dbReference type="RefSeq" id="WP_187813147.1">
    <property type="nucleotide sequence ID" value="NZ_JACTVJ010000005.1"/>
</dbReference>
<dbReference type="Pfam" id="PF13302">
    <property type="entry name" value="Acetyltransf_3"/>
    <property type="match status" value="1"/>
</dbReference>
<dbReference type="EMBL" id="JACTVJ010000005">
    <property type="protein sequence ID" value="MBC9712643.1"/>
    <property type="molecule type" value="Genomic_DNA"/>
</dbReference>
<gene>
    <name evidence="2" type="ORF">H9Y04_08655</name>
</gene>
<dbReference type="InterPro" id="IPR000182">
    <property type="entry name" value="GNAT_dom"/>
</dbReference>
<organism evidence="2 3">
    <name type="scientific">Streptomyces polyasparticus</name>
    <dbReference type="NCBI Taxonomy" id="2767826"/>
    <lineage>
        <taxon>Bacteria</taxon>
        <taxon>Bacillati</taxon>
        <taxon>Actinomycetota</taxon>
        <taxon>Actinomycetes</taxon>
        <taxon>Kitasatosporales</taxon>
        <taxon>Streptomycetaceae</taxon>
        <taxon>Streptomyces</taxon>
    </lineage>
</organism>
<dbReference type="PANTHER" id="PTHR43441:SF11">
    <property type="entry name" value="RIBOSOMAL-PROTEIN-SERINE ACETYLTRANSFERASE"/>
    <property type="match status" value="1"/>
</dbReference>
<dbReference type="InterPro" id="IPR051908">
    <property type="entry name" value="Ribosomal_N-acetyltransferase"/>
</dbReference>
<feature type="domain" description="N-acetyltransferase" evidence="1">
    <location>
        <begin position="22"/>
        <end position="191"/>
    </location>
</feature>
<evidence type="ECO:0000259" key="1">
    <source>
        <dbReference type="PROSITE" id="PS51186"/>
    </source>
</evidence>
<dbReference type="SUPFAM" id="SSF55729">
    <property type="entry name" value="Acyl-CoA N-acyltransferases (Nat)"/>
    <property type="match status" value="1"/>
</dbReference>
<proteinExistence type="predicted"/>
<keyword evidence="3" id="KW-1185">Reference proteome</keyword>
<evidence type="ECO:0000313" key="2">
    <source>
        <dbReference type="EMBL" id="MBC9712643.1"/>
    </source>
</evidence>
<name>A0ABR7SE63_9ACTN</name>